<dbReference type="PROSITE" id="PS51257">
    <property type="entry name" value="PROKAR_LIPOPROTEIN"/>
    <property type="match status" value="1"/>
</dbReference>
<dbReference type="Proteomes" id="UP001058039">
    <property type="component" value="Segment"/>
</dbReference>
<accession>A0A9E7NDG2</accession>
<organism evidence="1 2">
    <name type="scientific">Klebsiella phage vB_KpnS_Uniso31</name>
    <dbReference type="NCBI Taxonomy" id="2951200"/>
    <lineage>
        <taxon>Viruses</taxon>
        <taxon>Duplodnaviria</taxon>
        <taxon>Heunggongvirae</taxon>
        <taxon>Uroviricota</taxon>
        <taxon>Caudoviricetes</taxon>
        <taxon>Demerecviridae</taxon>
        <taxon>Sugarlandvirus</taxon>
        <taxon>Sugarlandvirus Uniso31</taxon>
    </lineage>
</organism>
<proteinExistence type="predicted"/>
<sequence length="195" mass="22662">MKTTLITISTPILSSCRKSAKILSTFAGFLVLNFSLPVYALRAYDVLFQEGEYIVIQTRFTRYVLDNPSLPGTFSQRRLFLYGERENLPYKLYPLKKQFKYLSQIINSGLKHFIDSTGKIVTWKPTTYYNIITERVRGSTRIFNGKYQCYVKNVPYPFLLSEPANYISYALVRGSPVIFDTHEEEPETPRLRVKI</sequence>
<keyword evidence="2" id="KW-1185">Reference proteome</keyword>
<dbReference type="EMBL" id="ON637170">
    <property type="protein sequence ID" value="UTN90251.1"/>
    <property type="molecule type" value="Genomic_DNA"/>
</dbReference>
<reference evidence="1" key="1">
    <citation type="journal article" date="2022" name="Pharmaceutics">
        <title>Isolation and Molecular Characterization of a Novel Lytic Bacteriophage That Inactivates MDR Klebsiella pneumoniae Strains.</title>
        <authorList>
            <person name="Balcao V.M."/>
            <person name="Moreli F.C."/>
            <person name="Silva E.C."/>
            <person name="Belline B.G."/>
            <person name="Martins L.F."/>
            <person name="Rossi F.P.N."/>
            <person name="Pereira C."/>
            <person name="Vila M.M.D.C."/>
            <person name="da Silva A.M."/>
        </authorList>
    </citation>
    <scope>NUCLEOTIDE SEQUENCE</scope>
</reference>
<name>A0A9E7NDG2_9CAUD</name>
<protein>
    <submittedName>
        <fullName evidence="1">Uncharacterized protein</fullName>
    </submittedName>
</protein>
<evidence type="ECO:0000313" key="1">
    <source>
        <dbReference type="EMBL" id="UTN90251.1"/>
    </source>
</evidence>
<evidence type="ECO:0000313" key="2">
    <source>
        <dbReference type="Proteomes" id="UP001058039"/>
    </source>
</evidence>